<evidence type="ECO:0000313" key="1">
    <source>
        <dbReference type="EMBL" id="KAK3951085.1"/>
    </source>
</evidence>
<dbReference type="AlphaFoldDB" id="A0AAN6NS71"/>
<dbReference type="EMBL" id="MU859157">
    <property type="protein sequence ID" value="KAK3951085.1"/>
    <property type="molecule type" value="Genomic_DNA"/>
</dbReference>
<reference evidence="1" key="1">
    <citation type="journal article" date="2023" name="Mol. Phylogenet. Evol.">
        <title>Genome-scale phylogeny and comparative genomics of the fungal order Sordariales.</title>
        <authorList>
            <person name="Hensen N."/>
            <person name="Bonometti L."/>
            <person name="Westerberg I."/>
            <person name="Brannstrom I.O."/>
            <person name="Guillou S."/>
            <person name="Cros-Aarteil S."/>
            <person name="Calhoun S."/>
            <person name="Haridas S."/>
            <person name="Kuo A."/>
            <person name="Mondo S."/>
            <person name="Pangilinan J."/>
            <person name="Riley R."/>
            <person name="LaButti K."/>
            <person name="Andreopoulos B."/>
            <person name="Lipzen A."/>
            <person name="Chen C."/>
            <person name="Yan M."/>
            <person name="Daum C."/>
            <person name="Ng V."/>
            <person name="Clum A."/>
            <person name="Steindorff A."/>
            <person name="Ohm R.A."/>
            <person name="Martin F."/>
            <person name="Silar P."/>
            <person name="Natvig D.O."/>
            <person name="Lalanne C."/>
            <person name="Gautier V."/>
            <person name="Ament-Velasquez S.L."/>
            <person name="Kruys A."/>
            <person name="Hutchinson M.I."/>
            <person name="Powell A.J."/>
            <person name="Barry K."/>
            <person name="Miller A.N."/>
            <person name="Grigoriev I.V."/>
            <person name="Debuchy R."/>
            <person name="Gladieux P."/>
            <person name="Hiltunen Thoren M."/>
            <person name="Johannesson H."/>
        </authorList>
    </citation>
    <scope>NUCLEOTIDE SEQUENCE</scope>
    <source>
        <strain evidence="1">CBS 626.80</strain>
    </source>
</reference>
<evidence type="ECO:0000313" key="2">
    <source>
        <dbReference type="Proteomes" id="UP001303222"/>
    </source>
</evidence>
<accession>A0AAN6NS71</accession>
<sequence>MCVINIIHFSHHDLRGDSSPSCNFNLFTPSNPHFNKLNLPYRLTETEFMSQRQPPHEFALCPTHINSCCVVYKQTTPCPLWRFHSSDDVGGVNAAGCPNLESMSFVGPRHPKTVSQARISLLSTADEIHKQKLTMDRNIVEASELMELLLLELAEACASLLHKHQPAAKRQAFFLRELETPLNQCAELCEKIREADEAISELFKVFLQRRKGMADLVVALEKKNKDTSTVQEFAGCDVYPVGKARQILRELSVANVREVCEGPVRRGRELRKEMVRLLERVETFMQPVS</sequence>
<proteinExistence type="predicted"/>
<comment type="caution">
    <text evidence="1">The sequence shown here is derived from an EMBL/GenBank/DDBJ whole genome shotgun (WGS) entry which is preliminary data.</text>
</comment>
<reference evidence="1" key="2">
    <citation type="submission" date="2023-06" db="EMBL/GenBank/DDBJ databases">
        <authorList>
            <consortium name="Lawrence Berkeley National Laboratory"/>
            <person name="Mondo S.J."/>
            <person name="Hensen N."/>
            <person name="Bonometti L."/>
            <person name="Westerberg I."/>
            <person name="Brannstrom I.O."/>
            <person name="Guillou S."/>
            <person name="Cros-Aarteil S."/>
            <person name="Calhoun S."/>
            <person name="Haridas S."/>
            <person name="Kuo A."/>
            <person name="Pangilinan J."/>
            <person name="Riley R."/>
            <person name="Labutti K."/>
            <person name="Andreopoulos B."/>
            <person name="Lipzen A."/>
            <person name="Chen C."/>
            <person name="Yanf M."/>
            <person name="Daum C."/>
            <person name="Ng V."/>
            <person name="Clum A."/>
            <person name="Steindorff A."/>
            <person name="Ohm R."/>
            <person name="Martin F."/>
            <person name="Silar P."/>
            <person name="Natvig D."/>
            <person name="Lalanne C."/>
            <person name="Gautier V."/>
            <person name="Ament-Velasquez S.L."/>
            <person name="Kruys A."/>
            <person name="Hutchinson M.I."/>
            <person name="Powell A.J."/>
            <person name="Barry K."/>
            <person name="Miller A.N."/>
            <person name="Grigoriev I.V."/>
            <person name="Debuchy R."/>
            <person name="Gladieux P."/>
            <person name="Thoren M.H."/>
            <person name="Johannesson H."/>
        </authorList>
    </citation>
    <scope>NUCLEOTIDE SEQUENCE</scope>
    <source>
        <strain evidence="1">CBS 626.80</strain>
    </source>
</reference>
<name>A0AAN6NS71_9PEZI</name>
<keyword evidence="2" id="KW-1185">Reference proteome</keyword>
<gene>
    <name evidence="1" type="ORF">QBC32DRAFT_393272</name>
</gene>
<protein>
    <submittedName>
        <fullName evidence="1">Uncharacterized protein</fullName>
    </submittedName>
</protein>
<dbReference type="Proteomes" id="UP001303222">
    <property type="component" value="Unassembled WGS sequence"/>
</dbReference>
<organism evidence="1 2">
    <name type="scientific">Pseudoneurospora amorphoporcata</name>
    <dbReference type="NCBI Taxonomy" id="241081"/>
    <lineage>
        <taxon>Eukaryota</taxon>
        <taxon>Fungi</taxon>
        <taxon>Dikarya</taxon>
        <taxon>Ascomycota</taxon>
        <taxon>Pezizomycotina</taxon>
        <taxon>Sordariomycetes</taxon>
        <taxon>Sordariomycetidae</taxon>
        <taxon>Sordariales</taxon>
        <taxon>Sordariaceae</taxon>
        <taxon>Pseudoneurospora</taxon>
    </lineage>
</organism>